<evidence type="ECO:0000313" key="13">
    <source>
        <dbReference type="Proteomes" id="UP001225788"/>
    </source>
</evidence>
<keyword evidence="8" id="KW-0408">Iron</keyword>
<keyword evidence="3" id="KW-0813">Transport</keyword>
<reference evidence="12 13" key="1">
    <citation type="submission" date="2023-08" db="EMBL/GenBank/DDBJ databases">
        <title>Pathogen: clinical or host-associated sample.</title>
        <authorList>
            <person name="Hergert J."/>
            <person name="Casey R."/>
            <person name="Wagner J."/>
            <person name="Young E.L."/>
            <person name="Oakeson K.F."/>
        </authorList>
    </citation>
    <scope>NUCLEOTIDE SEQUENCE [LARGE SCALE GENOMIC DNA]</scope>
    <source>
        <strain evidence="12 13">UPHL-collab-2</strain>
        <plasmid evidence="12 13">unnamed1</plasmid>
    </source>
</reference>
<dbReference type="InterPro" id="IPR003439">
    <property type="entry name" value="ABC_transporter-like_ATP-bd"/>
</dbReference>
<evidence type="ECO:0000256" key="1">
    <source>
        <dbReference type="ARBA" id="ARBA00004202"/>
    </source>
</evidence>
<geneLocation type="plasmid" evidence="12 13">
    <name>unnamed1</name>
</geneLocation>
<evidence type="ECO:0000313" key="12">
    <source>
        <dbReference type="EMBL" id="WLS04756.1"/>
    </source>
</evidence>
<evidence type="ECO:0000256" key="6">
    <source>
        <dbReference type="ARBA" id="ARBA00022741"/>
    </source>
</evidence>
<dbReference type="InterPro" id="IPR051535">
    <property type="entry name" value="Siderophore_ABC-ATPase"/>
</dbReference>
<dbReference type="PROSITE" id="PS00211">
    <property type="entry name" value="ABC_TRANSPORTER_1"/>
    <property type="match status" value="1"/>
</dbReference>
<feature type="domain" description="ABC transporter" evidence="11">
    <location>
        <begin position="7"/>
        <end position="243"/>
    </location>
</feature>
<sequence length="271" mass="28984">MTPSARLKAANLTLAYGRDTIVHDLDIEIPDRGFTVIVGANGSGKSTLLKAFGRLLSPSKGTVVLDGRALSAYPSIEVARHIGILPQSATAPDRITVIDLVARGRYPHQTFMRQWSDADERAVDAALAATGIAEIATRAVDTLSGGQRQRVWIAMALAQETPILLLDEPTTYLDMAHQVELLDLLADLNEAAGRTIVAVLHDLNQACRYASHIVALKSGRVIAEGPPAQIVTEELMEVVFGLPCVVVDDPVTHTPHVVPRGRRKASGRGGA</sequence>
<dbReference type="SUPFAM" id="SSF52540">
    <property type="entry name" value="P-loop containing nucleoside triphosphate hydrolases"/>
    <property type="match status" value="1"/>
</dbReference>
<dbReference type="InterPro" id="IPR003593">
    <property type="entry name" value="AAA+_ATPase"/>
</dbReference>
<evidence type="ECO:0000256" key="2">
    <source>
        <dbReference type="ARBA" id="ARBA00005417"/>
    </source>
</evidence>
<dbReference type="PANTHER" id="PTHR42771:SF12">
    <property type="entry name" value="FE(3+) DICITRATE TRANSPORT ATP-BINDING PROTEIN FECE-RELATED"/>
    <property type="match status" value="1"/>
</dbReference>
<dbReference type="RefSeq" id="WP_306160967.1">
    <property type="nucleotide sequence ID" value="NZ_CP132315.1"/>
</dbReference>
<dbReference type="Proteomes" id="UP001225788">
    <property type="component" value="Plasmid unnamed1"/>
</dbReference>
<dbReference type="Gene3D" id="3.40.50.300">
    <property type="entry name" value="P-loop containing nucleotide triphosphate hydrolases"/>
    <property type="match status" value="1"/>
</dbReference>
<dbReference type="EMBL" id="CP132315">
    <property type="protein sequence ID" value="WLS04756.1"/>
    <property type="molecule type" value="Genomic_DNA"/>
</dbReference>
<organism evidence="12 13">
    <name type="scientific">Shinella oryzae</name>
    <dbReference type="NCBI Taxonomy" id="2871820"/>
    <lineage>
        <taxon>Bacteria</taxon>
        <taxon>Pseudomonadati</taxon>
        <taxon>Pseudomonadota</taxon>
        <taxon>Alphaproteobacteria</taxon>
        <taxon>Hyphomicrobiales</taxon>
        <taxon>Rhizobiaceae</taxon>
        <taxon>Shinella</taxon>
    </lineage>
</organism>
<keyword evidence="13" id="KW-1185">Reference proteome</keyword>
<comment type="similarity">
    <text evidence="2">Belongs to the ABC transporter superfamily.</text>
</comment>
<dbReference type="CDD" id="cd03214">
    <property type="entry name" value="ABC_Iron-Siderophores_B12_Hemin"/>
    <property type="match status" value="1"/>
</dbReference>
<dbReference type="PANTHER" id="PTHR42771">
    <property type="entry name" value="IRON(3+)-HYDROXAMATE IMPORT ATP-BINDING PROTEIN FHUC"/>
    <property type="match status" value="1"/>
</dbReference>
<keyword evidence="6" id="KW-0547">Nucleotide-binding</keyword>
<dbReference type="SMART" id="SM00382">
    <property type="entry name" value="AAA"/>
    <property type="match status" value="1"/>
</dbReference>
<name>A0ABY9KAU7_9HYPH</name>
<proteinExistence type="inferred from homology"/>
<keyword evidence="5" id="KW-0410">Iron transport</keyword>
<dbReference type="InterPro" id="IPR027417">
    <property type="entry name" value="P-loop_NTPase"/>
</dbReference>
<dbReference type="GO" id="GO:0005524">
    <property type="term" value="F:ATP binding"/>
    <property type="evidence" value="ECO:0007669"/>
    <property type="project" value="UniProtKB-KW"/>
</dbReference>
<dbReference type="Pfam" id="PF00005">
    <property type="entry name" value="ABC_tran"/>
    <property type="match status" value="1"/>
</dbReference>
<evidence type="ECO:0000256" key="7">
    <source>
        <dbReference type="ARBA" id="ARBA00022840"/>
    </source>
</evidence>
<comment type="subcellular location">
    <subcellularLocation>
        <location evidence="1">Cell membrane</location>
        <topology evidence="1">Peripheral membrane protein</topology>
    </subcellularLocation>
</comment>
<dbReference type="PROSITE" id="PS50893">
    <property type="entry name" value="ABC_TRANSPORTER_2"/>
    <property type="match status" value="1"/>
</dbReference>
<evidence type="ECO:0000259" key="11">
    <source>
        <dbReference type="PROSITE" id="PS50893"/>
    </source>
</evidence>
<evidence type="ECO:0000256" key="3">
    <source>
        <dbReference type="ARBA" id="ARBA00022448"/>
    </source>
</evidence>
<protein>
    <submittedName>
        <fullName evidence="12">ABC transporter ATP-binding protein</fullName>
    </submittedName>
</protein>
<gene>
    <name evidence="12" type="ORF">Q9315_21415</name>
</gene>
<keyword evidence="10" id="KW-0472">Membrane</keyword>
<keyword evidence="7 12" id="KW-0067">ATP-binding</keyword>
<evidence type="ECO:0000256" key="10">
    <source>
        <dbReference type="ARBA" id="ARBA00023136"/>
    </source>
</evidence>
<keyword evidence="9" id="KW-0406">Ion transport</keyword>
<evidence type="ECO:0000256" key="8">
    <source>
        <dbReference type="ARBA" id="ARBA00023004"/>
    </source>
</evidence>
<keyword evidence="4" id="KW-1003">Cell membrane</keyword>
<accession>A0ABY9KAU7</accession>
<evidence type="ECO:0000256" key="9">
    <source>
        <dbReference type="ARBA" id="ARBA00023065"/>
    </source>
</evidence>
<dbReference type="InterPro" id="IPR017871">
    <property type="entry name" value="ABC_transporter-like_CS"/>
</dbReference>
<evidence type="ECO:0000256" key="5">
    <source>
        <dbReference type="ARBA" id="ARBA00022496"/>
    </source>
</evidence>
<evidence type="ECO:0000256" key="4">
    <source>
        <dbReference type="ARBA" id="ARBA00022475"/>
    </source>
</evidence>
<keyword evidence="12" id="KW-0614">Plasmid</keyword>